<comment type="caution">
    <text evidence="1">The sequence shown here is derived from an EMBL/GenBank/DDBJ whole genome shotgun (WGS) entry which is preliminary data.</text>
</comment>
<evidence type="ECO:0000313" key="2">
    <source>
        <dbReference type="Proteomes" id="UP000228930"/>
    </source>
</evidence>
<reference evidence="1 2" key="1">
    <citation type="submission" date="2015-06" db="EMBL/GenBank/DDBJ databases">
        <title>Comparative genome analysis of nirS-carrying Bradyrhizobium sp. strains.</title>
        <authorList>
            <person name="Ishii S."/>
            <person name="Jang J."/>
            <person name="Nishizawa T."/>
            <person name="Senoo K."/>
        </authorList>
    </citation>
    <scope>NUCLEOTIDE SEQUENCE [LARGE SCALE GENOMIC DNA]</scope>
    <source>
        <strain evidence="1 2">TSA1</strain>
    </source>
</reference>
<sequence>MTEDLVLSSAITRHPAATLYDRFFVTALPEVATVAARKNVYLGEGEAEHVLHYALKNIPRKTLKHALRNDDRACWTTSFALDHALDVLAMMRLIAHSEAVCQKPLLGEGLLVEKAEELLKQRFANDKAPQH</sequence>
<organism evidence="1 2">
    <name type="scientific">Bradyrhizobium nitroreducens</name>
    <dbReference type="NCBI Taxonomy" id="709803"/>
    <lineage>
        <taxon>Bacteria</taxon>
        <taxon>Pseudomonadati</taxon>
        <taxon>Pseudomonadota</taxon>
        <taxon>Alphaproteobacteria</taxon>
        <taxon>Hyphomicrobiales</taxon>
        <taxon>Nitrobacteraceae</taxon>
        <taxon>Bradyrhizobium</taxon>
    </lineage>
</organism>
<accession>A0A2M6UIN5</accession>
<dbReference type="EMBL" id="LFJC01000003">
    <property type="protein sequence ID" value="PIT04472.1"/>
    <property type="molecule type" value="Genomic_DNA"/>
</dbReference>
<dbReference type="Proteomes" id="UP000228930">
    <property type="component" value="Unassembled WGS sequence"/>
</dbReference>
<dbReference type="AlphaFoldDB" id="A0A2M6UIN5"/>
<proteinExistence type="predicted"/>
<keyword evidence="2" id="KW-1185">Reference proteome</keyword>
<protein>
    <submittedName>
        <fullName evidence="1">Uncharacterized protein</fullName>
    </submittedName>
</protein>
<dbReference type="RefSeq" id="WP_100179585.1">
    <property type="nucleotide sequence ID" value="NZ_LFJC01000003.1"/>
</dbReference>
<evidence type="ECO:0000313" key="1">
    <source>
        <dbReference type="EMBL" id="PIT04472.1"/>
    </source>
</evidence>
<name>A0A2M6UIN5_9BRAD</name>
<gene>
    <name evidence="1" type="ORF">TSA1_29725</name>
</gene>